<dbReference type="AlphaFoldDB" id="A0AAV2TWH2"/>
<comment type="caution">
    <text evidence="1">The sequence shown here is derived from an EMBL/GenBank/DDBJ whole genome shotgun (WGS) entry which is preliminary data.</text>
</comment>
<dbReference type="EMBL" id="CAXLJL010000822">
    <property type="protein sequence ID" value="CAL5141033.1"/>
    <property type="molecule type" value="Genomic_DNA"/>
</dbReference>
<evidence type="ECO:0000313" key="2">
    <source>
        <dbReference type="Proteomes" id="UP001497525"/>
    </source>
</evidence>
<name>A0AAV2TWH2_CALDB</name>
<evidence type="ECO:0000313" key="1">
    <source>
        <dbReference type="EMBL" id="CAL5141033.1"/>
    </source>
</evidence>
<organism evidence="1 2">
    <name type="scientific">Calicophoron daubneyi</name>
    <name type="common">Rumen fluke</name>
    <name type="synonym">Paramphistomum daubneyi</name>
    <dbReference type="NCBI Taxonomy" id="300641"/>
    <lineage>
        <taxon>Eukaryota</taxon>
        <taxon>Metazoa</taxon>
        <taxon>Spiralia</taxon>
        <taxon>Lophotrochozoa</taxon>
        <taxon>Platyhelminthes</taxon>
        <taxon>Trematoda</taxon>
        <taxon>Digenea</taxon>
        <taxon>Plagiorchiida</taxon>
        <taxon>Pronocephalata</taxon>
        <taxon>Paramphistomoidea</taxon>
        <taxon>Paramphistomidae</taxon>
        <taxon>Calicophoron</taxon>
    </lineage>
</organism>
<reference evidence="1" key="1">
    <citation type="submission" date="2024-06" db="EMBL/GenBank/DDBJ databases">
        <authorList>
            <person name="Liu X."/>
            <person name="Lenzi L."/>
            <person name="Haldenby T S."/>
            <person name="Uol C."/>
        </authorList>
    </citation>
    <scope>NUCLEOTIDE SEQUENCE</scope>
</reference>
<gene>
    <name evidence="1" type="ORF">CDAUBV1_LOCUS16316</name>
</gene>
<sequence>MQFAQIRNHSTLICLYGIVFLLLNNFVPTAQFAFKRTSARAISPAEYRLLIRDRLFPILRRGGEITLEDELFDGNAKKAKSCSLYCTYKCDLGCVRTCYTKC</sequence>
<proteinExistence type="predicted"/>
<dbReference type="Proteomes" id="UP001497525">
    <property type="component" value="Unassembled WGS sequence"/>
</dbReference>
<protein>
    <submittedName>
        <fullName evidence="1">Uncharacterized protein</fullName>
    </submittedName>
</protein>
<accession>A0AAV2TWH2</accession>